<keyword evidence="2" id="KW-1185">Reference proteome</keyword>
<accession>A0ABU6UYI9</accession>
<proteinExistence type="predicted"/>
<protein>
    <submittedName>
        <fullName evidence="1">Uncharacterized protein</fullName>
    </submittedName>
</protein>
<feature type="non-terminal residue" evidence="1">
    <location>
        <position position="1"/>
    </location>
</feature>
<organism evidence="1 2">
    <name type="scientific">Stylosanthes scabra</name>
    <dbReference type="NCBI Taxonomy" id="79078"/>
    <lineage>
        <taxon>Eukaryota</taxon>
        <taxon>Viridiplantae</taxon>
        <taxon>Streptophyta</taxon>
        <taxon>Embryophyta</taxon>
        <taxon>Tracheophyta</taxon>
        <taxon>Spermatophyta</taxon>
        <taxon>Magnoliopsida</taxon>
        <taxon>eudicotyledons</taxon>
        <taxon>Gunneridae</taxon>
        <taxon>Pentapetalae</taxon>
        <taxon>rosids</taxon>
        <taxon>fabids</taxon>
        <taxon>Fabales</taxon>
        <taxon>Fabaceae</taxon>
        <taxon>Papilionoideae</taxon>
        <taxon>50 kb inversion clade</taxon>
        <taxon>dalbergioids sensu lato</taxon>
        <taxon>Dalbergieae</taxon>
        <taxon>Pterocarpus clade</taxon>
        <taxon>Stylosanthes</taxon>
    </lineage>
</organism>
<comment type="caution">
    <text evidence="1">The sequence shown here is derived from an EMBL/GenBank/DDBJ whole genome shotgun (WGS) entry which is preliminary data.</text>
</comment>
<gene>
    <name evidence="1" type="ORF">PIB30_108151</name>
</gene>
<reference evidence="1 2" key="1">
    <citation type="journal article" date="2023" name="Plants (Basel)">
        <title>Bridging the Gap: Combining Genomics and Transcriptomics Approaches to Understand Stylosanthes scabra, an Orphan Legume from the Brazilian Caatinga.</title>
        <authorList>
            <person name="Ferreira-Neto J.R.C."/>
            <person name="da Silva M.D."/>
            <person name="Binneck E."/>
            <person name="de Melo N.F."/>
            <person name="da Silva R.H."/>
            <person name="de Melo A.L.T.M."/>
            <person name="Pandolfi V."/>
            <person name="Bustamante F.O."/>
            <person name="Brasileiro-Vidal A.C."/>
            <person name="Benko-Iseppon A.M."/>
        </authorList>
    </citation>
    <scope>NUCLEOTIDE SEQUENCE [LARGE SCALE GENOMIC DNA]</scope>
    <source>
        <tissue evidence="1">Leaves</tissue>
    </source>
</reference>
<name>A0ABU6UYI9_9FABA</name>
<feature type="non-terminal residue" evidence="1">
    <location>
        <position position="103"/>
    </location>
</feature>
<evidence type="ECO:0000313" key="2">
    <source>
        <dbReference type="Proteomes" id="UP001341840"/>
    </source>
</evidence>
<dbReference type="Proteomes" id="UP001341840">
    <property type="component" value="Unassembled WGS sequence"/>
</dbReference>
<evidence type="ECO:0000313" key="1">
    <source>
        <dbReference type="EMBL" id="MED6166322.1"/>
    </source>
</evidence>
<dbReference type="EMBL" id="JASCZI010125741">
    <property type="protein sequence ID" value="MED6166322.1"/>
    <property type="molecule type" value="Genomic_DNA"/>
</dbReference>
<sequence>KRDFTFYPPNRKFRPRNFGFLRRIEDKSSQNSVQLSFLPVGPNSVPLRDSDKGKISFQLRFLVITLFRDISFNILIVCLPAHRIENDTSYPFSLVPKSLPKSL</sequence>